<dbReference type="Pfam" id="PF01593">
    <property type="entry name" value="Amino_oxidase"/>
    <property type="match status" value="1"/>
</dbReference>
<dbReference type="PANTHER" id="PTHR46313">
    <property type="match status" value="1"/>
</dbReference>
<accession>A0A8J5XEX0</accession>
<dbReference type="GO" id="GO:0016116">
    <property type="term" value="P:carotenoid metabolic process"/>
    <property type="evidence" value="ECO:0007669"/>
    <property type="project" value="InterPro"/>
</dbReference>
<feature type="domain" description="Amine oxidase" evidence="1">
    <location>
        <begin position="47"/>
        <end position="546"/>
    </location>
</feature>
<protein>
    <recommendedName>
        <fullName evidence="1">Amine oxidase domain-containing protein</fullName>
    </recommendedName>
</protein>
<dbReference type="EMBL" id="JAGTXO010000014">
    <property type="protein sequence ID" value="KAG8463876.1"/>
    <property type="molecule type" value="Genomic_DNA"/>
</dbReference>
<dbReference type="Gene3D" id="3.50.50.60">
    <property type="entry name" value="FAD/NAD(P)-binding domain"/>
    <property type="match status" value="2"/>
</dbReference>
<organism evidence="2 3">
    <name type="scientific">Diacronema lutheri</name>
    <name type="common">Unicellular marine alga</name>
    <name type="synonym">Monochrysis lutheri</name>
    <dbReference type="NCBI Taxonomy" id="2081491"/>
    <lineage>
        <taxon>Eukaryota</taxon>
        <taxon>Haptista</taxon>
        <taxon>Haptophyta</taxon>
        <taxon>Pavlovophyceae</taxon>
        <taxon>Pavlovales</taxon>
        <taxon>Pavlovaceae</taxon>
        <taxon>Diacronema</taxon>
    </lineage>
</organism>
<dbReference type="AlphaFoldDB" id="A0A8J5XEX0"/>
<reference evidence="2" key="1">
    <citation type="submission" date="2021-05" db="EMBL/GenBank/DDBJ databases">
        <title>The genome of the haptophyte Pavlova lutheri (Diacronema luteri, Pavlovales) - a model for lipid biosynthesis in eukaryotic algae.</title>
        <authorList>
            <person name="Hulatt C.J."/>
            <person name="Posewitz M.C."/>
        </authorList>
    </citation>
    <scope>NUCLEOTIDE SEQUENCE</scope>
    <source>
        <strain evidence="2">NIVA-4/92</strain>
    </source>
</reference>
<dbReference type="InterPro" id="IPR002937">
    <property type="entry name" value="Amino_oxidase"/>
</dbReference>
<name>A0A8J5XEX0_DIALT</name>
<gene>
    <name evidence="2" type="ORF">KFE25_000044</name>
</gene>
<dbReference type="InterPro" id="IPR036188">
    <property type="entry name" value="FAD/NAD-bd_sf"/>
</dbReference>
<dbReference type="Proteomes" id="UP000751190">
    <property type="component" value="Unassembled WGS sequence"/>
</dbReference>
<evidence type="ECO:0000313" key="3">
    <source>
        <dbReference type="Proteomes" id="UP000751190"/>
    </source>
</evidence>
<dbReference type="SUPFAM" id="SSF51905">
    <property type="entry name" value="FAD/NAD(P)-binding domain"/>
    <property type="match status" value="1"/>
</dbReference>
<keyword evidence="3" id="KW-1185">Reference proteome</keyword>
<dbReference type="PANTHER" id="PTHR46313:SF3">
    <property type="entry name" value="PROLYCOPENE ISOMERASE, CHLOROPLASTIC"/>
    <property type="match status" value="1"/>
</dbReference>
<proteinExistence type="predicted"/>
<evidence type="ECO:0000313" key="2">
    <source>
        <dbReference type="EMBL" id="KAG8463876.1"/>
    </source>
</evidence>
<dbReference type="OMA" id="WFDYLAF"/>
<sequence>MAALLSCALVASAHVPTAFRRAAAPRASPALSSDREVDVVVIGSGVGGLSCAALLAKYGLDVLVLESHSIAGGCAHGFERGGFRFDSGPSLYNGMSQPSTNPLRQVLDAVGEDVEWVRYDGWQMLLPGGRGFYFRTGSADDWERTLREFGGPSALSDWAKLQAFCAPITAAASGIPPLTLRDDPGALIAIALHGLRGFLAAAPVARLLTAPFSTTLAEAGVTDRFLLDWFDYLAFALSGLDAAGTLGAAVAYTMGDLHPRGALLDYPVGGSATLVDALVAGITKHGGEVRTGAHVERILIGGSGRAEGVALRGGERVHARRAIVSNAHVCSTLALLPEHARPPARPGSGGALNGALEMTPSFMHLHLGIRSDGLDETVRAHSGGEPLRIHYSVVLDDFSDILLPRNMVIVSFPTVLDRTLAPPGHHVVHAYYAADEEYGAWEGLDRRSAEYAALKEERGANLWRALERIVPDIRSRVVEELVASPLTHERFLRRPRGTYGPTMFPADGSDVPWARTQIDGLLHCGDSCYPGIGLPAVAASGAVAASTLVPLGRHLRLLSEMRAAGTLKP</sequence>
<dbReference type="GO" id="GO:0016491">
    <property type="term" value="F:oxidoreductase activity"/>
    <property type="evidence" value="ECO:0007669"/>
    <property type="project" value="InterPro"/>
</dbReference>
<evidence type="ECO:0000259" key="1">
    <source>
        <dbReference type="Pfam" id="PF01593"/>
    </source>
</evidence>
<comment type="caution">
    <text evidence="2">The sequence shown here is derived from an EMBL/GenBank/DDBJ whole genome shotgun (WGS) entry which is preliminary data.</text>
</comment>
<dbReference type="InterPro" id="IPR045892">
    <property type="entry name" value="CrtISO-like"/>
</dbReference>
<dbReference type="OrthoDB" id="7777654at2759"/>